<reference evidence="2" key="1">
    <citation type="submission" date="2016-10" db="EMBL/GenBank/DDBJ databases">
        <authorList>
            <person name="Varghese N."/>
            <person name="Submissions S."/>
        </authorList>
    </citation>
    <scope>NUCLEOTIDE SEQUENCE [LARGE SCALE GENOMIC DNA]</scope>
    <source>
        <strain evidence="2">CGMCC 4.6825</strain>
    </source>
</reference>
<gene>
    <name evidence="1" type="ORF">SAMN05421870_101573</name>
</gene>
<organism evidence="1 2">
    <name type="scientific">Streptomyces qinglanensis</name>
    <dbReference type="NCBI Taxonomy" id="943816"/>
    <lineage>
        <taxon>Bacteria</taxon>
        <taxon>Bacillati</taxon>
        <taxon>Actinomycetota</taxon>
        <taxon>Actinomycetes</taxon>
        <taxon>Kitasatosporales</taxon>
        <taxon>Streptomycetaceae</taxon>
        <taxon>Streptomyces</taxon>
    </lineage>
</organism>
<dbReference type="EMBL" id="FOGO01000001">
    <property type="protein sequence ID" value="SER38045.1"/>
    <property type="molecule type" value="Genomic_DNA"/>
</dbReference>
<name>A0A1H9NQV8_9ACTN</name>
<dbReference type="AlphaFoldDB" id="A0A1H9NQV8"/>
<evidence type="ECO:0008006" key="3">
    <source>
        <dbReference type="Google" id="ProtNLM"/>
    </source>
</evidence>
<protein>
    <recommendedName>
        <fullName evidence="3">Excreted virulence factor EspC, type VII ESX diderm</fullName>
    </recommendedName>
</protein>
<accession>A0A1H9NQV8</accession>
<proteinExistence type="predicted"/>
<evidence type="ECO:0000313" key="2">
    <source>
        <dbReference type="Proteomes" id="UP000182841"/>
    </source>
</evidence>
<evidence type="ECO:0000313" key="1">
    <source>
        <dbReference type="EMBL" id="SER38045.1"/>
    </source>
</evidence>
<dbReference type="Proteomes" id="UP000182841">
    <property type="component" value="Unassembled WGS sequence"/>
</dbReference>
<sequence>MPGFPALIVGRKAPAGAKVFRRAGRTARVAAHRAATYVESFTMHRSNGGADVTFTEWEEAKAHAAGDTRMRLNGYSAADHPGCGTGGALDLVVEDDELGKLGNMAYGLRRQLGADGGHAATASGEAATSLTGEGLDMGAALGDLNEAWETKLKTLKDACGQLSDHLDYTRAEHDKDEDKIKGAMSSIATLDDRIK</sequence>
<keyword evidence="2" id="KW-1185">Reference proteome</keyword>